<evidence type="ECO:0000256" key="3">
    <source>
        <dbReference type="ARBA" id="ARBA00022553"/>
    </source>
</evidence>
<proteinExistence type="predicted"/>
<dbReference type="EMBL" id="DXAY01000069">
    <property type="protein sequence ID" value="HIZ74194.1"/>
    <property type="molecule type" value="Genomic_DNA"/>
</dbReference>
<dbReference type="Gene3D" id="1.10.287.130">
    <property type="match status" value="1"/>
</dbReference>
<dbReference type="SUPFAM" id="SSF47384">
    <property type="entry name" value="Homodimeric domain of signal transducing histidine kinase"/>
    <property type="match status" value="1"/>
</dbReference>
<dbReference type="PROSITE" id="PS50109">
    <property type="entry name" value="HIS_KIN"/>
    <property type="match status" value="1"/>
</dbReference>
<dbReference type="InterPro" id="IPR005467">
    <property type="entry name" value="His_kinase_dom"/>
</dbReference>
<sequence length="323" mass="36462">MIGTAAAFVIGLCIGGAVVHRIQRKQRMQELKEIERISENIMNGKPLQASASGEETLYGRIEHQLVRVQEMLRGRTEEAEKSRDEIQKLISEIAHQMRTPLANMKTYTGLLRERLESGDETKTQPLLVYTAALEESGKKLHFLTESFIKMSRLEQGIIQIRKEETDLLRTVKNVLGQIQSQAEEKQICFHITFPEKATSPHDGNWLGEAVCNILDNAVKYSAPGGRIELSVCKNEMFAKIRVRDFGLGIDPGEENRIFRRFYRGKRVTTQAGFGIGLYLAREIVSLHGGFLLAKRMEPGLLMEISLPVQMDESFDVKKDTGLS</sequence>
<dbReference type="InterPro" id="IPR003661">
    <property type="entry name" value="HisK_dim/P_dom"/>
</dbReference>
<dbReference type="InterPro" id="IPR003594">
    <property type="entry name" value="HATPase_dom"/>
</dbReference>
<dbReference type="Gene3D" id="3.30.565.10">
    <property type="entry name" value="Histidine kinase-like ATPase, C-terminal domain"/>
    <property type="match status" value="1"/>
</dbReference>
<evidence type="ECO:0000256" key="4">
    <source>
        <dbReference type="ARBA" id="ARBA00022679"/>
    </source>
</evidence>
<evidence type="ECO:0000313" key="8">
    <source>
        <dbReference type="EMBL" id="HIZ74194.1"/>
    </source>
</evidence>
<evidence type="ECO:0000256" key="1">
    <source>
        <dbReference type="ARBA" id="ARBA00000085"/>
    </source>
</evidence>
<keyword evidence="4" id="KW-0808">Transferase</keyword>
<reference evidence="8" key="2">
    <citation type="submission" date="2021-04" db="EMBL/GenBank/DDBJ databases">
        <authorList>
            <person name="Gilroy R."/>
        </authorList>
    </citation>
    <scope>NUCLEOTIDE SEQUENCE</scope>
    <source>
        <strain evidence="8">CHK196-3914</strain>
    </source>
</reference>
<evidence type="ECO:0000313" key="9">
    <source>
        <dbReference type="Proteomes" id="UP000824116"/>
    </source>
</evidence>
<dbReference type="CDD" id="cd00082">
    <property type="entry name" value="HisKA"/>
    <property type="match status" value="1"/>
</dbReference>
<dbReference type="SUPFAM" id="SSF55874">
    <property type="entry name" value="ATPase domain of HSP90 chaperone/DNA topoisomerase II/histidine kinase"/>
    <property type="match status" value="1"/>
</dbReference>
<dbReference type="InterPro" id="IPR004358">
    <property type="entry name" value="Sig_transdc_His_kin-like_C"/>
</dbReference>
<dbReference type="Pfam" id="PF02518">
    <property type="entry name" value="HATPase_c"/>
    <property type="match status" value="1"/>
</dbReference>
<dbReference type="PRINTS" id="PR00344">
    <property type="entry name" value="BCTRLSENSOR"/>
</dbReference>
<protein>
    <recommendedName>
        <fullName evidence="2">histidine kinase</fullName>
        <ecNumber evidence="2">2.7.13.3</ecNumber>
    </recommendedName>
</protein>
<evidence type="ECO:0000256" key="6">
    <source>
        <dbReference type="ARBA" id="ARBA00023012"/>
    </source>
</evidence>
<dbReference type="InterPro" id="IPR050736">
    <property type="entry name" value="Sensor_HK_Regulatory"/>
</dbReference>
<gene>
    <name evidence="8" type="ORF">H9723_02970</name>
</gene>
<accession>A0A9D2G6U7</accession>
<dbReference type="PANTHER" id="PTHR43711:SF26">
    <property type="entry name" value="SENSOR HISTIDINE KINASE RCSC"/>
    <property type="match status" value="1"/>
</dbReference>
<dbReference type="AlphaFoldDB" id="A0A9D2G6U7"/>
<evidence type="ECO:0000256" key="2">
    <source>
        <dbReference type="ARBA" id="ARBA00012438"/>
    </source>
</evidence>
<dbReference type="GO" id="GO:0000155">
    <property type="term" value="F:phosphorelay sensor kinase activity"/>
    <property type="evidence" value="ECO:0007669"/>
    <property type="project" value="InterPro"/>
</dbReference>
<dbReference type="Proteomes" id="UP000824116">
    <property type="component" value="Unassembled WGS sequence"/>
</dbReference>
<dbReference type="Pfam" id="PF00512">
    <property type="entry name" value="HisKA"/>
    <property type="match status" value="1"/>
</dbReference>
<comment type="catalytic activity">
    <reaction evidence="1">
        <text>ATP + protein L-histidine = ADP + protein N-phospho-L-histidine.</text>
        <dbReference type="EC" id="2.7.13.3"/>
    </reaction>
</comment>
<keyword evidence="6" id="KW-0902">Two-component regulatory system</keyword>
<feature type="domain" description="Histidine kinase" evidence="7">
    <location>
        <begin position="92"/>
        <end position="310"/>
    </location>
</feature>
<evidence type="ECO:0000256" key="5">
    <source>
        <dbReference type="ARBA" id="ARBA00022777"/>
    </source>
</evidence>
<dbReference type="InterPro" id="IPR036890">
    <property type="entry name" value="HATPase_C_sf"/>
</dbReference>
<organism evidence="8 9">
    <name type="scientific">Candidatus Mediterraneibacter stercoravium</name>
    <dbReference type="NCBI Taxonomy" id="2838685"/>
    <lineage>
        <taxon>Bacteria</taxon>
        <taxon>Bacillati</taxon>
        <taxon>Bacillota</taxon>
        <taxon>Clostridia</taxon>
        <taxon>Lachnospirales</taxon>
        <taxon>Lachnospiraceae</taxon>
        <taxon>Mediterraneibacter</taxon>
    </lineage>
</organism>
<dbReference type="CDD" id="cd00075">
    <property type="entry name" value="HATPase"/>
    <property type="match status" value="1"/>
</dbReference>
<evidence type="ECO:0000259" key="7">
    <source>
        <dbReference type="PROSITE" id="PS50109"/>
    </source>
</evidence>
<keyword evidence="3" id="KW-0597">Phosphoprotein</keyword>
<dbReference type="SMART" id="SM00388">
    <property type="entry name" value="HisKA"/>
    <property type="match status" value="1"/>
</dbReference>
<dbReference type="SMART" id="SM00387">
    <property type="entry name" value="HATPase_c"/>
    <property type="match status" value="1"/>
</dbReference>
<dbReference type="EC" id="2.7.13.3" evidence="2"/>
<name>A0A9D2G6U7_9FIRM</name>
<reference evidence="8" key="1">
    <citation type="journal article" date="2021" name="PeerJ">
        <title>Extensive microbial diversity within the chicken gut microbiome revealed by metagenomics and culture.</title>
        <authorList>
            <person name="Gilroy R."/>
            <person name="Ravi A."/>
            <person name="Getino M."/>
            <person name="Pursley I."/>
            <person name="Horton D.L."/>
            <person name="Alikhan N.F."/>
            <person name="Baker D."/>
            <person name="Gharbi K."/>
            <person name="Hall N."/>
            <person name="Watson M."/>
            <person name="Adriaenssens E.M."/>
            <person name="Foster-Nyarko E."/>
            <person name="Jarju S."/>
            <person name="Secka A."/>
            <person name="Antonio M."/>
            <person name="Oren A."/>
            <person name="Chaudhuri R.R."/>
            <person name="La Ragione R."/>
            <person name="Hildebrand F."/>
            <person name="Pallen M.J."/>
        </authorList>
    </citation>
    <scope>NUCLEOTIDE SEQUENCE</scope>
    <source>
        <strain evidence="8">CHK196-3914</strain>
    </source>
</reference>
<comment type="caution">
    <text evidence="8">The sequence shown here is derived from an EMBL/GenBank/DDBJ whole genome shotgun (WGS) entry which is preliminary data.</text>
</comment>
<dbReference type="InterPro" id="IPR036097">
    <property type="entry name" value="HisK_dim/P_sf"/>
</dbReference>
<dbReference type="PANTHER" id="PTHR43711">
    <property type="entry name" value="TWO-COMPONENT HISTIDINE KINASE"/>
    <property type="match status" value="1"/>
</dbReference>
<keyword evidence="5 8" id="KW-0418">Kinase</keyword>